<dbReference type="SUPFAM" id="SSF56784">
    <property type="entry name" value="HAD-like"/>
    <property type="match status" value="1"/>
</dbReference>
<dbReference type="Pfam" id="PF13419">
    <property type="entry name" value="HAD_2"/>
    <property type="match status" value="1"/>
</dbReference>
<dbReference type="InterPro" id="IPR023214">
    <property type="entry name" value="HAD_sf"/>
</dbReference>
<proteinExistence type="predicted"/>
<comment type="caution">
    <text evidence="1">The sequence shown here is derived from an EMBL/GenBank/DDBJ whole genome shotgun (WGS) entry which is preliminary data.</text>
</comment>
<dbReference type="PANTHER" id="PTHR18901">
    <property type="entry name" value="2-DEOXYGLUCOSE-6-PHOSPHATE PHOSPHATASE 2"/>
    <property type="match status" value="1"/>
</dbReference>
<protein>
    <submittedName>
        <fullName evidence="1">HAD family phosphatase</fullName>
    </submittedName>
</protein>
<organism evidence="1 2">
    <name type="scientific">Jingyaoa shaoxingensis</name>
    <dbReference type="NCBI Taxonomy" id="2763671"/>
    <lineage>
        <taxon>Bacteria</taxon>
        <taxon>Bacillati</taxon>
        <taxon>Bacillota</taxon>
        <taxon>Clostridia</taxon>
        <taxon>Lachnospirales</taxon>
        <taxon>Lachnospiraceae</taxon>
        <taxon>Jingyaoa</taxon>
    </lineage>
</organism>
<accession>A0ABR7N8D7</accession>
<keyword evidence="2" id="KW-1185">Reference proteome</keyword>
<dbReference type="InterPro" id="IPR023198">
    <property type="entry name" value="PGP-like_dom2"/>
</dbReference>
<dbReference type="Gene3D" id="3.40.50.1000">
    <property type="entry name" value="HAD superfamily/HAD-like"/>
    <property type="match status" value="1"/>
</dbReference>
<dbReference type="RefSeq" id="WP_249307685.1">
    <property type="nucleotide sequence ID" value="NZ_JACRSZ010000004.1"/>
</dbReference>
<reference evidence="1 2" key="1">
    <citation type="submission" date="2020-08" db="EMBL/GenBank/DDBJ databases">
        <title>Genome public.</title>
        <authorList>
            <person name="Liu C."/>
            <person name="Sun Q."/>
        </authorList>
    </citation>
    <scope>NUCLEOTIDE SEQUENCE [LARGE SCALE GENOMIC DNA]</scope>
    <source>
        <strain evidence="1 2">NSJ-46</strain>
    </source>
</reference>
<dbReference type="PRINTS" id="PR00413">
    <property type="entry name" value="HADHALOGNASE"/>
</dbReference>
<dbReference type="Proteomes" id="UP000657421">
    <property type="component" value="Unassembled WGS sequence"/>
</dbReference>
<dbReference type="SFLD" id="SFLDG01129">
    <property type="entry name" value="C1.5:_HAD__Beta-PGM__Phosphata"/>
    <property type="match status" value="1"/>
</dbReference>
<evidence type="ECO:0000313" key="2">
    <source>
        <dbReference type="Proteomes" id="UP000657421"/>
    </source>
</evidence>
<gene>
    <name evidence="1" type="ORF">H8716_06095</name>
</gene>
<dbReference type="Gene3D" id="1.10.150.240">
    <property type="entry name" value="Putative phosphatase, domain 2"/>
    <property type="match status" value="1"/>
</dbReference>
<dbReference type="InterPro" id="IPR006439">
    <property type="entry name" value="HAD-SF_hydro_IA"/>
</dbReference>
<dbReference type="PANTHER" id="PTHR18901:SF38">
    <property type="entry name" value="PSEUDOURIDINE-5'-PHOSPHATASE"/>
    <property type="match status" value="1"/>
</dbReference>
<dbReference type="NCBIfam" id="TIGR01509">
    <property type="entry name" value="HAD-SF-IA-v3"/>
    <property type="match status" value="1"/>
</dbReference>
<name>A0ABR7N8D7_9FIRM</name>
<sequence length="244" mass="27438">MIRGAVFDLDGVLLDSMAVWNDLGARYLLKQGIQPQSGLRDILFSMSMEQGAEYMKEQYLLNKTSKEILDGIQEMLQDFYFYEVRAKEGAKELLNFLHEKGIPMTAATSSPREHVTRALKRNGLYDFLKKVDTTSEVGESKHSPLIYRLASESMGTKPEETLVFEDSLYALRTARQAGFRAVGVYDSEGETNQAGVKETGEVYLKNLMEFPAYFEKLNADKHSPASSARSTKQWVRGDAYVSGS</sequence>
<dbReference type="SFLD" id="SFLDS00003">
    <property type="entry name" value="Haloacid_Dehalogenase"/>
    <property type="match status" value="1"/>
</dbReference>
<dbReference type="InterPro" id="IPR041492">
    <property type="entry name" value="HAD_2"/>
</dbReference>
<dbReference type="EMBL" id="JACRSZ010000004">
    <property type="protein sequence ID" value="MBC8572656.1"/>
    <property type="molecule type" value="Genomic_DNA"/>
</dbReference>
<dbReference type="InterPro" id="IPR036412">
    <property type="entry name" value="HAD-like_sf"/>
</dbReference>
<evidence type="ECO:0000313" key="1">
    <source>
        <dbReference type="EMBL" id="MBC8572656.1"/>
    </source>
</evidence>
<dbReference type="CDD" id="cd07505">
    <property type="entry name" value="HAD_BPGM-like"/>
    <property type="match status" value="1"/>
</dbReference>